<organism evidence="2">
    <name type="scientific">Eucalyptus grandis</name>
    <name type="common">Flooded gum</name>
    <dbReference type="NCBI Taxonomy" id="71139"/>
    <lineage>
        <taxon>Eukaryota</taxon>
        <taxon>Viridiplantae</taxon>
        <taxon>Streptophyta</taxon>
        <taxon>Embryophyta</taxon>
        <taxon>Tracheophyta</taxon>
        <taxon>Spermatophyta</taxon>
        <taxon>Magnoliopsida</taxon>
        <taxon>eudicotyledons</taxon>
        <taxon>Gunneridae</taxon>
        <taxon>Pentapetalae</taxon>
        <taxon>rosids</taxon>
        <taxon>malvids</taxon>
        <taxon>Myrtales</taxon>
        <taxon>Myrtaceae</taxon>
        <taxon>Myrtoideae</taxon>
        <taxon>Eucalypteae</taxon>
        <taxon>Eucalyptus</taxon>
    </lineage>
</organism>
<dbReference type="Gramene" id="KCW81750">
    <property type="protein sequence ID" value="KCW81750"/>
    <property type="gene ID" value="EUGRSUZ_C03109"/>
</dbReference>
<protein>
    <recommendedName>
        <fullName evidence="1">FBD domain-containing protein</fullName>
    </recommendedName>
</protein>
<evidence type="ECO:0000259" key="1">
    <source>
        <dbReference type="SMART" id="SM00579"/>
    </source>
</evidence>
<dbReference type="Pfam" id="PF08387">
    <property type="entry name" value="FBD"/>
    <property type="match status" value="1"/>
</dbReference>
<proteinExistence type="predicted"/>
<dbReference type="OMA" id="ECQWMES"/>
<gene>
    <name evidence="2" type="ORF">EUGRSUZ_C03109</name>
</gene>
<sequence>MSTLEEMRMNPSWKLAFDYDGFIYWSSVDSAYPCLKHQLKHVKIYGYVLDPDVIELIEFLLKNAQVLEKMKISTKKILQRLDALLEFSEKLLSFPRASTRAVIHLG</sequence>
<dbReference type="EMBL" id="KK198755">
    <property type="protein sequence ID" value="KCW81750.1"/>
    <property type="molecule type" value="Genomic_DNA"/>
</dbReference>
<dbReference type="InterPro" id="IPR006566">
    <property type="entry name" value="FBD"/>
</dbReference>
<feature type="domain" description="FBD" evidence="1">
    <location>
        <begin position="33"/>
        <end position="106"/>
    </location>
</feature>
<accession>A0A059CUW7</accession>
<evidence type="ECO:0000313" key="2">
    <source>
        <dbReference type="EMBL" id="KCW81750.1"/>
    </source>
</evidence>
<dbReference type="AlphaFoldDB" id="A0A059CUW7"/>
<dbReference type="SMART" id="SM00579">
    <property type="entry name" value="FBD"/>
    <property type="match status" value="1"/>
</dbReference>
<name>A0A059CUW7_EUCGR</name>
<reference evidence="2" key="1">
    <citation type="submission" date="2013-07" db="EMBL/GenBank/DDBJ databases">
        <title>The genome of Eucalyptus grandis.</title>
        <authorList>
            <person name="Schmutz J."/>
            <person name="Hayes R."/>
            <person name="Myburg A."/>
            <person name="Tuskan G."/>
            <person name="Grattapaglia D."/>
            <person name="Rokhsar D.S."/>
        </authorList>
    </citation>
    <scope>NUCLEOTIDE SEQUENCE</scope>
    <source>
        <tissue evidence="2">Leaf extractions</tissue>
    </source>
</reference>
<dbReference type="InParanoid" id="A0A059CUW7"/>